<feature type="compositionally biased region" description="Basic and acidic residues" evidence="8">
    <location>
        <begin position="231"/>
        <end position="243"/>
    </location>
</feature>
<feature type="domain" description="C2H2-type" evidence="9">
    <location>
        <begin position="749"/>
        <end position="775"/>
    </location>
</feature>
<feature type="domain" description="C2H2-type" evidence="9">
    <location>
        <begin position="515"/>
        <end position="544"/>
    </location>
</feature>
<accession>A0A4S2L521</accession>
<name>A0A4S2L521_9HYME</name>
<dbReference type="InterPro" id="IPR013087">
    <property type="entry name" value="Znf_C2H2_type"/>
</dbReference>
<evidence type="ECO:0000259" key="9">
    <source>
        <dbReference type="PROSITE" id="PS50157"/>
    </source>
</evidence>
<evidence type="ECO:0000313" key="11">
    <source>
        <dbReference type="Proteomes" id="UP000310200"/>
    </source>
</evidence>
<dbReference type="InterPro" id="IPR036236">
    <property type="entry name" value="Znf_C2H2_sf"/>
</dbReference>
<evidence type="ECO:0000313" key="10">
    <source>
        <dbReference type="EMBL" id="TGZ57935.1"/>
    </source>
</evidence>
<dbReference type="Pfam" id="PF00096">
    <property type="entry name" value="zf-C2H2"/>
    <property type="match status" value="3"/>
</dbReference>
<evidence type="ECO:0000256" key="7">
    <source>
        <dbReference type="PROSITE-ProRule" id="PRU00042"/>
    </source>
</evidence>
<dbReference type="Gene3D" id="3.30.160.60">
    <property type="entry name" value="Classic Zinc Finger"/>
    <property type="match status" value="7"/>
</dbReference>
<feature type="region of interest" description="Disordered" evidence="8">
    <location>
        <begin position="176"/>
        <end position="285"/>
    </location>
</feature>
<evidence type="ECO:0000256" key="1">
    <source>
        <dbReference type="ARBA" id="ARBA00004123"/>
    </source>
</evidence>
<evidence type="ECO:0000256" key="3">
    <source>
        <dbReference type="ARBA" id="ARBA00022737"/>
    </source>
</evidence>
<evidence type="ECO:0000256" key="2">
    <source>
        <dbReference type="ARBA" id="ARBA00022723"/>
    </source>
</evidence>
<keyword evidence="6" id="KW-0539">Nucleus</keyword>
<dbReference type="PANTHER" id="PTHR24376">
    <property type="entry name" value="ZINC FINGER PROTEIN"/>
    <property type="match status" value="1"/>
</dbReference>
<dbReference type="SMART" id="SM00355">
    <property type="entry name" value="ZnF_C2H2"/>
    <property type="match status" value="19"/>
</dbReference>
<dbReference type="GO" id="GO:0001228">
    <property type="term" value="F:DNA-binding transcription activator activity, RNA polymerase II-specific"/>
    <property type="evidence" value="ECO:0007669"/>
    <property type="project" value="TreeGrafter"/>
</dbReference>
<feature type="region of interest" description="Disordered" evidence="8">
    <location>
        <begin position="349"/>
        <end position="369"/>
    </location>
</feature>
<organism evidence="10 11">
    <name type="scientific">Temnothorax longispinosus</name>
    <dbReference type="NCBI Taxonomy" id="300112"/>
    <lineage>
        <taxon>Eukaryota</taxon>
        <taxon>Metazoa</taxon>
        <taxon>Ecdysozoa</taxon>
        <taxon>Arthropoda</taxon>
        <taxon>Hexapoda</taxon>
        <taxon>Insecta</taxon>
        <taxon>Pterygota</taxon>
        <taxon>Neoptera</taxon>
        <taxon>Endopterygota</taxon>
        <taxon>Hymenoptera</taxon>
        <taxon>Apocrita</taxon>
        <taxon>Aculeata</taxon>
        <taxon>Formicoidea</taxon>
        <taxon>Formicidae</taxon>
        <taxon>Myrmicinae</taxon>
        <taxon>Temnothorax</taxon>
    </lineage>
</organism>
<dbReference type="GO" id="GO:0005634">
    <property type="term" value="C:nucleus"/>
    <property type="evidence" value="ECO:0007669"/>
    <property type="project" value="UniProtKB-SubCell"/>
</dbReference>
<dbReference type="InterPro" id="IPR003604">
    <property type="entry name" value="Matrin/U1-like-C_Znf_C2H2"/>
</dbReference>
<evidence type="ECO:0000256" key="5">
    <source>
        <dbReference type="ARBA" id="ARBA00022833"/>
    </source>
</evidence>
<evidence type="ECO:0000256" key="6">
    <source>
        <dbReference type="ARBA" id="ARBA00023242"/>
    </source>
</evidence>
<feature type="domain" description="C2H2-type" evidence="9">
    <location>
        <begin position="907"/>
        <end position="936"/>
    </location>
</feature>
<evidence type="ECO:0000256" key="8">
    <source>
        <dbReference type="SAM" id="MobiDB-lite"/>
    </source>
</evidence>
<keyword evidence="3" id="KW-0677">Repeat</keyword>
<proteinExistence type="predicted"/>
<dbReference type="PROSITE" id="PS50157">
    <property type="entry name" value="ZINC_FINGER_C2H2_2"/>
    <property type="match status" value="7"/>
</dbReference>
<dbReference type="PROSITE" id="PS00028">
    <property type="entry name" value="ZINC_FINGER_C2H2_1"/>
    <property type="match status" value="6"/>
</dbReference>
<dbReference type="PANTHER" id="PTHR24376:SF216">
    <property type="entry name" value="ZINC FINGER PROTEIN 420-LIKE"/>
    <property type="match status" value="1"/>
</dbReference>
<feature type="compositionally biased region" description="Basic and acidic residues" evidence="8">
    <location>
        <begin position="84"/>
        <end position="114"/>
    </location>
</feature>
<keyword evidence="5" id="KW-0862">Zinc</keyword>
<gene>
    <name evidence="10" type="ORF">DBV15_07577</name>
</gene>
<dbReference type="FunFam" id="3.30.160.60:FF:000218">
    <property type="entry name" value="Zinc finger protein 10"/>
    <property type="match status" value="1"/>
</dbReference>
<comment type="subcellular location">
    <subcellularLocation>
        <location evidence="1">Nucleus</location>
    </subcellularLocation>
</comment>
<feature type="compositionally biased region" description="Basic and acidic residues" evidence="8">
    <location>
        <begin position="202"/>
        <end position="214"/>
    </location>
</feature>
<keyword evidence="4 7" id="KW-0863">Zinc-finger</keyword>
<dbReference type="AlphaFoldDB" id="A0A4S2L521"/>
<keyword evidence="11" id="KW-1185">Reference proteome</keyword>
<dbReference type="GO" id="GO:0008270">
    <property type="term" value="F:zinc ion binding"/>
    <property type="evidence" value="ECO:0007669"/>
    <property type="project" value="UniProtKB-KW"/>
</dbReference>
<feature type="domain" description="C2H2-type" evidence="9">
    <location>
        <begin position="814"/>
        <end position="841"/>
    </location>
</feature>
<feature type="domain" description="C2H2-type" evidence="9">
    <location>
        <begin position="841"/>
        <end position="871"/>
    </location>
</feature>
<evidence type="ECO:0000256" key="4">
    <source>
        <dbReference type="ARBA" id="ARBA00022771"/>
    </source>
</evidence>
<sequence length="1021" mass="116894">MEGYEEDDDTHFCIKCNLTIHGLDNYVRHRRSGCRSPNVKIEIVHDPPSTPTTVSYPEILNADAFFSSLELQSNTRRAPTLLDNSRKFKKDDKRKKDQKGQVDGDEPGSKDKLHSMLPAVSDLDEPPDLCIQSLKQTTLERKRHENQQSWLDDSILADLALGNSANKELARYGVDFEEYDDSEDDVLEEELEEDSYSDSDDGENRERPPRDHTGGKWKPGLDDLPQPQDMPHMHEEDDDHQEHPPPTYTGGKWRPTETSQKVEEYESKNTSGQPPPGHTRGKWVPGARTDIESGYWCNPCGRKLASRLVYNRHLLSDLHARRSIKELDGGLHLRRGINSHARVSRRVSTRRQTSLTTRTKEEPEQKKVKKGLRRREKEILLCEMCRTRVRRPQMGKHLLSHYHCRVSGVLVNPRNPSVRRFLLEHIANVVRQSPFQCAPCRFYCNTEETFLLHWRSDLHSKTVEQIGGSCRCTPCNFWCEDNATMESHLLSTSHRDVVSMMKGSVPVVISRQRTLACSSCDRQFRYNFQLRLHAKETGHTASYTASDVYQQRIKCDLCPQVVRSLVALQRHQLTSHVAKDKAKGEVVADAQPAPYFCSFCSLNFPTAQEAVLHRRTSSHKEAVKARKSEEGLLETVRECPHCDRKQPNLAAHKNHLLLCHPEICHRCPRCGLVFALSQDVTRHTREGNCLKNDKSNAAEAESVKEWKCKDCIFSTDSKAEFIFHEALHAGAVQETDKGASSSSKLLPKYKCPTCAKAFPKTSLRNHIRQHTGEKPFPCVKCSISFSRRSHLIIHQRICSTSSKSLDKTGRRRSFVCSHCKEGFYTKHALRQHMLRHAGKQYKCGLPGCPTILRTATELKTHRRLVHDNIEKQYSCSDCSYAAKTKTQLRRHRIRHEDSASTEKVQIHSCTYKGCNFKTKLGSNLRRHVRLHTGAKPYKCRHCPYASNTLENLRKHILSTNLHPGKTIYECDFCKKKKGKETDPFCTNFAKELRAHLLEAHAEDFPTPNDANNYTNNIFRPN</sequence>
<dbReference type="STRING" id="300112.A0A4S2L521"/>
<dbReference type="EMBL" id="QBLH01000104">
    <property type="protein sequence ID" value="TGZ57935.1"/>
    <property type="molecule type" value="Genomic_DNA"/>
</dbReference>
<comment type="caution">
    <text evidence="10">The sequence shown here is derived from an EMBL/GenBank/DDBJ whole genome shotgun (WGS) entry which is preliminary data.</text>
</comment>
<keyword evidence="2" id="KW-0479">Metal-binding</keyword>
<feature type="domain" description="C2H2-type" evidence="9">
    <location>
        <begin position="873"/>
        <end position="900"/>
    </location>
</feature>
<dbReference type="GO" id="GO:0000978">
    <property type="term" value="F:RNA polymerase II cis-regulatory region sequence-specific DNA binding"/>
    <property type="evidence" value="ECO:0007669"/>
    <property type="project" value="TreeGrafter"/>
</dbReference>
<dbReference type="SMART" id="SM00451">
    <property type="entry name" value="ZnF_U1"/>
    <property type="match status" value="3"/>
</dbReference>
<feature type="domain" description="C2H2-type" evidence="9">
    <location>
        <begin position="776"/>
        <end position="804"/>
    </location>
</feature>
<dbReference type="Proteomes" id="UP000310200">
    <property type="component" value="Unassembled WGS sequence"/>
</dbReference>
<dbReference type="SUPFAM" id="SSF57667">
    <property type="entry name" value="beta-beta-alpha zinc fingers"/>
    <property type="match status" value="5"/>
</dbReference>
<feature type="compositionally biased region" description="Acidic residues" evidence="8">
    <location>
        <begin position="176"/>
        <end position="201"/>
    </location>
</feature>
<protein>
    <recommendedName>
        <fullName evidence="9">C2H2-type domain-containing protein</fullName>
    </recommendedName>
</protein>
<reference evidence="10 11" key="1">
    <citation type="journal article" date="2019" name="Philos. Trans. R. Soc. Lond., B, Biol. Sci.">
        <title>Ant behaviour and brain gene expression of defending hosts depend on the ecological success of the intruding social parasite.</title>
        <authorList>
            <person name="Kaur R."/>
            <person name="Stoldt M."/>
            <person name="Jongepier E."/>
            <person name="Feldmeyer B."/>
            <person name="Menzel F."/>
            <person name="Bornberg-Bauer E."/>
            <person name="Foitzik S."/>
        </authorList>
    </citation>
    <scope>NUCLEOTIDE SEQUENCE [LARGE SCALE GENOMIC DNA]</scope>
    <source>
        <tissue evidence="10">Whole body</tissue>
    </source>
</reference>
<feature type="region of interest" description="Disordered" evidence="8">
    <location>
        <begin position="77"/>
        <end position="114"/>
    </location>
</feature>